<reference evidence="3 4" key="1">
    <citation type="submission" date="2019-06" db="EMBL/GenBank/DDBJ databases">
        <title>Sequencing the genomes of 1000 actinobacteria strains.</title>
        <authorList>
            <person name="Klenk H.-P."/>
        </authorList>
    </citation>
    <scope>NUCLEOTIDE SEQUENCE [LARGE SCALE GENOMIC DNA]</scope>
    <source>
        <strain evidence="3 4">DSM 45301</strain>
    </source>
</reference>
<dbReference type="InterPro" id="IPR036388">
    <property type="entry name" value="WH-like_DNA-bd_sf"/>
</dbReference>
<organism evidence="3 4">
    <name type="scientific">Pseudonocardia kunmingensis</name>
    <dbReference type="NCBI Taxonomy" id="630975"/>
    <lineage>
        <taxon>Bacteria</taxon>
        <taxon>Bacillati</taxon>
        <taxon>Actinomycetota</taxon>
        <taxon>Actinomycetes</taxon>
        <taxon>Pseudonocardiales</taxon>
        <taxon>Pseudonocardiaceae</taxon>
        <taxon>Pseudonocardia</taxon>
    </lineage>
</organism>
<protein>
    <submittedName>
        <fullName evidence="3">Helix-turn-helix protein</fullName>
    </submittedName>
</protein>
<keyword evidence="4" id="KW-1185">Reference proteome</keyword>
<dbReference type="InterPro" id="IPR032791">
    <property type="entry name" value="YhfZ_C"/>
</dbReference>
<feature type="domain" description="Uncharacterised protein YhfZ C-terminal" evidence="2">
    <location>
        <begin position="93"/>
        <end position="328"/>
    </location>
</feature>
<dbReference type="EMBL" id="VFPA01000001">
    <property type="protein sequence ID" value="TQM13341.1"/>
    <property type="molecule type" value="Genomic_DNA"/>
</dbReference>
<comment type="caution">
    <text evidence="3">The sequence shown here is derived from an EMBL/GenBank/DDBJ whole genome shotgun (WGS) entry which is preliminary data.</text>
</comment>
<feature type="domain" description="YhfZ helix-turn-helix" evidence="1">
    <location>
        <begin position="41"/>
        <end position="86"/>
    </location>
</feature>
<evidence type="ECO:0000259" key="1">
    <source>
        <dbReference type="Pfam" id="PF14502"/>
    </source>
</evidence>
<dbReference type="Gene3D" id="3.40.190.10">
    <property type="entry name" value="Periplasmic binding protein-like II"/>
    <property type="match status" value="2"/>
</dbReference>
<dbReference type="AlphaFoldDB" id="A0A543DVI9"/>
<evidence type="ECO:0000313" key="4">
    <source>
        <dbReference type="Proteomes" id="UP000315677"/>
    </source>
</evidence>
<dbReference type="OrthoDB" id="147067at2"/>
<proteinExistence type="predicted"/>
<dbReference type="SUPFAM" id="SSF53850">
    <property type="entry name" value="Periplasmic binding protein-like II"/>
    <property type="match status" value="1"/>
</dbReference>
<accession>A0A543DVI9</accession>
<evidence type="ECO:0000313" key="3">
    <source>
        <dbReference type="EMBL" id="TQM13341.1"/>
    </source>
</evidence>
<dbReference type="SUPFAM" id="SSF46785">
    <property type="entry name" value="Winged helix' DNA-binding domain"/>
    <property type="match status" value="1"/>
</dbReference>
<sequence>MRSMRSGSSPSSHVSPDDVGLSKTLIAVQLLARDLLTRVPGERIPTALQYQQLIGVGSGTVQKALRTLQSIGAVKLHPRGHTGTFLVDVAIAQLWSFASIGAPTAVLPLATSPELMGLATALREEFKRLQIPLQVLYTYGSGRRLELIERGEADFTVLSGAAAQDLCDNDPTWQTLSLAPTSFYYENSWFILTRRGLDPLATNSIRRIGIDPSSHDHAMITEAEFPLESGYEYVEGNFPFMTEKLAVGEIDAMAWHQSSLAIPLAAVGIRTRPLQQPAALEAVARMHTAMIVVHSSRKELVRALQLLDLGALASLQGKVISQEVLPLY</sequence>
<dbReference type="Pfam" id="PF14502">
    <property type="entry name" value="HTH_41"/>
    <property type="match status" value="1"/>
</dbReference>
<dbReference type="Proteomes" id="UP000315677">
    <property type="component" value="Unassembled WGS sequence"/>
</dbReference>
<gene>
    <name evidence="3" type="ORF">FB558_0073</name>
</gene>
<dbReference type="Gene3D" id="1.10.10.10">
    <property type="entry name" value="Winged helix-like DNA-binding domain superfamily/Winged helix DNA-binding domain"/>
    <property type="match status" value="1"/>
</dbReference>
<dbReference type="Pfam" id="PF14503">
    <property type="entry name" value="YhfZ_C"/>
    <property type="match status" value="1"/>
</dbReference>
<name>A0A543DVI9_9PSEU</name>
<evidence type="ECO:0000259" key="2">
    <source>
        <dbReference type="Pfam" id="PF14503"/>
    </source>
</evidence>
<dbReference type="InterPro" id="IPR036390">
    <property type="entry name" value="WH_DNA-bd_sf"/>
</dbReference>
<dbReference type="InterPro" id="IPR041444">
    <property type="entry name" value="HTH_41"/>
</dbReference>